<protein>
    <recommendedName>
        <fullName evidence="4">DUF4398 domain-containing protein</fullName>
    </recommendedName>
</protein>
<keyword evidence="1" id="KW-0732">Signal</keyword>
<evidence type="ECO:0000256" key="1">
    <source>
        <dbReference type="SAM" id="SignalP"/>
    </source>
</evidence>
<dbReference type="AlphaFoldDB" id="A0AAU7NU41"/>
<dbReference type="KEGG" id="mech:Q9L42_019390"/>
<proteinExistence type="predicted"/>
<dbReference type="RefSeq" id="WP_305906738.1">
    <property type="nucleotide sequence ID" value="NZ_CP157743.1"/>
</dbReference>
<evidence type="ECO:0000313" key="3">
    <source>
        <dbReference type="Proteomes" id="UP001225378"/>
    </source>
</evidence>
<keyword evidence="3" id="KW-1185">Reference proteome</keyword>
<organism evidence="2 3">
    <name type="scientific">Methylomarinum roseum</name>
    <dbReference type="NCBI Taxonomy" id="3067653"/>
    <lineage>
        <taxon>Bacteria</taxon>
        <taxon>Pseudomonadati</taxon>
        <taxon>Pseudomonadota</taxon>
        <taxon>Gammaproteobacteria</taxon>
        <taxon>Methylococcales</taxon>
        <taxon>Methylococcaceae</taxon>
        <taxon>Methylomarinum</taxon>
    </lineage>
</organism>
<feature type="signal peptide" evidence="1">
    <location>
        <begin position="1"/>
        <end position="20"/>
    </location>
</feature>
<name>A0AAU7NU41_9GAMM</name>
<evidence type="ECO:0008006" key="4">
    <source>
        <dbReference type="Google" id="ProtNLM"/>
    </source>
</evidence>
<dbReference type="Proteomes" id="UP001225378">
    <property type="component" value="Chromosome"/>
</dbReference>
<sequence length="133" mass="14846">MGHKAILFSSILLVSGAGWAGQSLLENAARQTARDTLQALSPNAIEKAELTSKRLEYARRLRESVENAPDAVKYRAQESVKASVKQSIQQATPEQLEAARDLKRRLETAPKNREEIEVMTKQKAAEKVLELLY</sequence>
<evidence type="ECO:0000313" key="2">
    <source>
        <dbReference type="EMBL" id="XBS20483.1"/>
    </source>
</evidence>
<accession>A0AAU7NU41</accession>
<reference evidence="2 3" key="1">
    <citation type="journal article" date="2024" name="Microbiology">
        <title>Methylomarinum rosea sp. nov., a novel halophilic methanotrophic bacterium from the hypersaline Lake Elton.</title>
        <authorList>
            <person name="Suleimanov R.Z."/>
            <person name="Oshkin I.Y."/>
            <person name="Danilova O.V."/>
            <person name="Suzina N.E."/>
            <person name="Dedysh S.N."/>
        </authorList>
    </citation>
    <scope>NUCLEOTIDE SEQUENCE [LARGE SCALE GENOMIC DNA]</scope>
    <source>
        <strain evidence="2 3">Ch1-1</strain>
    </source>
</reference>
<feature type="chain" id="PRO_5044020362" description="DUF4398 domain-containing protein" evidence="1">
    <location>
        <begin position="21"/>
        <end position="133"/>
    </location>
</feature>
<gene>
    <name evidence="2" type="ORF">Q9L42_019390</name>
</gene>
<dbReference type="EMBL" id="CP157743">
    <property type="protein sequence ID" value="XBS20483.1"/>
    <property type="molecule type" value="Genomic_DNA"/>
</dbReference>